<feature type="compositionally biased region" description="Low complexity" evidence="6">
    <location>
        <begin position="54"/>
        <end position="75"/>
    </location>
</feature>
<dbReference type="PROSITE" id="PS51724">
    <property type="entry name" value="SPOR"/>
    <property type="match status" value="1"/>
</dbReference>
<evidence type="ECO:0000256" key="4">
    <source>
        <dbReference type="HAMAP-Rule" id="MF_02071"/>
    </source>
</evidence>
<dbReference type="NCBIfam" id="TIGR00413">
    <property type="entry name" value="rlpA"/>
    <property type="match status" value="1"/>
</dbReference>
<sequence length="376" mass="38955">MSCEPAALPPPAAHGPQLPRGPFRSFAWTRLAPALGVAAAAALLSACGSAPLRAPGDAAAAPAPRADAPAAATPRRGGGYYKDDGPDEAPPDNLDAVPDAAPRAEPLHRFANRPYHVMGQSFVPATELRPFRQRGHASWYGRRFHGNPTSSGEPYDMYAMTAAHPTLPIPSYARVTNLDNGRTVVVRVNDRGPFLRGRVIDLSYTAAYKLGYVNAGSAQVEVEQILPDEAPLVAGARPVPPLPARANEGVVAADAPAAAPRALAPLALPDPAVAQAAAAVDGIAPGGTSVGLAPPIASASGGIFLQLGAFASYANAEGFRDAVQTQAASLAERFEVFTDGERFRLHAGPYDSVAAARSAAERMAALLKLKPLVIVR</sequence>
<dbReference type="CDD" id="cd22268">
    <property type="entry name" value="DPBB_RlpA-like"/>
    <property type="match status" value="1"/>
</dbReference>
<dbReference type="FunFam" id="2.40.40.10:FF:000003">
    <property type="entry name" value="Endolytic peptidoglycan transglycosylase RlpA"/>
    <property type="match status" value="1"/>
</dbReference>
<feature type="region of interest" description="Disordered" evidence="6">
    <location>
        <begin position="54"/>
        <end position="99"/>
    </location>
</feature>
<dbReference type="InterPro" id="IPR034718">
    <property type="entry name" value="RlpA"/>
</dbReference>
<dbReference type="EC" id="4.2.2.-" evidence="4"/>
<evidence type="ECO:0000256" key="5">
    <source>
        <dbReference type="RuleBase" id="RU003495"/>
    </source>
</evidence>
<dbReference type="SUPFAM" id="SSF50685">
    <property type="entry name" value="Barwin-like endoglucanases"/>
    <property type="match status" value="1"/>
</dbReference>
<dbReference type="Gene3D" id="3.30.70.1070">
    <property type="entry name" value="Sporulation related repeat"/>
    <property type="match status" value="1"/>
</dbReference>
<keyword evidence="8" id="KW-1185">Reference proteome</keyword>
<dbReference type="PANTHER" id="PTHR34183">
    <property type="entry name" value="ENDOLYTIC PEPTIDOGLYCAN TRANSGLYCOSYLASE RLPA"/>
    <property type="match status" value="1"/>
</dbReference>
<dbReference type="STRING" id="96773.Tchl_0149"/>
<dbReference type="GO" id="GO:0000270">
    <property type="term" value="P:peptidoglycan metabolic process"/>
    <property type="evidence" value="ECO:0007669"/>
    <property type="project" value="UniProtKB-UniRule"/>
</dbReference>
<dbReference type="InterPro" id="IPR036680">
    <property type="entry name" value="SPOR-like_sf"/>
</dbReference>
<dbReference type="EMBL" id="CP018839">
    <property type="protein sequence ID" value="APR03025.1"/>
    <property type="molecule type" value="Genomic_DNA"/>
</dbReference>
<dbReference type="SUPFAM" id="SSF110997">
    <property type="entry name" value="Sporulation related repeat"/>
    <property type="match status" value="1"/>
</dbReference>
<dbReference type="Proteomes" id="UP000185739">
    <property type="component" value="Chromosome"/>
</dbReference>
<dbReference type="InterPro" id="IPR009009">
    <property type="entry name" value="RlpA-like_DPBB"/>
</dbReference>
<dbReference type="GO" id="GO:0071555">
    <property type="term" value="P:cell wall organization"/>
    <property type="evidence" value="ECO:0007669"/>
    <property type="project" value="UniProtKB-KW"/>
</dbReference>
<comment type="function">
    <text evidence="4">Lytic transglycosylase with a strong preference for naked glycan strands that lack stem peptides.</text>
</comment>
<evidence type="ECO:0000256" key="1">
    <source>
        <dbReference type="ARBA" id="ARBA00022729"/>
    </source>
</evidence>
<dbReference type="GO" id="GO:0008932">
    <property type="term" value="F:lytic endotransglycosylase activity"/>
    <property type="evidence" value="ECO:0007669"/>
    <property type="project" value="UniProtKB-UniRule"/>
</dbReference>
<name>A0A1H5YLW3_9RHOO</name>
<dbReference type="GO" id="GO:0042834">
    <property type="term" value="F:peptidoglycan binding"/>
    <property type="evidence" value="ECO:0007669"/>
    <property type="project" value="InterPro"/>
</dbReference>
<dbReference type="OrthoDB" id="9779128at2"/>
<dbReference type="InterPro" id="IPR012997">
    <property type="entry name" value="RplA"/>
</dbReference>
<organism evidence="7 8">
    <name type="scientific">Thauera chlorobenzoica</name>
    <dbReference type="NCBI Taxonomy" id="96773"/>
    <lineage>
        <taxon>Bacteria</taxon>
        <taxon>Pseudomonadati</taxon>
        <taxon>Pseudomonadota</taxon>
        <taxon>Betaproteobacteria</taxon>
        <taxon>Rhodocyclales</taxon>
        <taxon>Zoogloeaceae</taxon>
        <taxon>Thauera</taxon>
    </lineage>
</organism>
<evidence type="ECO:0000313" key="7">
    <source>
        <dbReference type="EMBL" id="APR03025.1"/>
    </source>
</evidence>
<evidence type="ECO:0000256" key="3">
    <source>
        <dbReference type="ARBA" id="ARBA00023316"/>
    </source>
</evidence>
<protein>
    <recommendedName>
        <fullName evidence="4">Endolytic peptidoglycan transglycosylase RlpA</fullName>
        <ecNumber evidence="4">4.2.2.-</ecNumber>
    </recommendedName>
</protein>
<keyword evidence="1" id="KW-0732">Signal</keyword>
<dbReference type="AlphaFoldDB" id="A0A1H5YLW3"/>
<dbReference type="KEGG" id="tcl:Tchl_0149"/>
<dbReference type="Gene3D" id="2.40.40.10">
    <property type="entry name" value="RlpA-like domain"/>
    <property type="match status" value="1"/>
</dbReference>
<evidence type="ECO:0000313" key="8">
    <source>
        <dbReference type="Proteomes" id="UP000185739"/>
    </source>
</evidence>
<dbReference type="PANTHER" id="PTHR34183:SF1">
    <property type="entry name" value="ENDOLYTIC PEPTIDOGLYCAN TRANSGLYCOSYLASE RLPA"/>
    <property type="match status" value="1"/>
</dbReference>
<keyword evidence="2 4" id="KW-0456">Lyase</keyword>
<dbReference type="InterPro" id="IPR036908">
    <property type="entry name" value="RlpA-like_sf"/>
</dbReference>
<dbReference type="RefSeq" id="WP_075146713.1">
    <property type="nucleotide sequence ID" value="NZ_CP018839.1"/>
</dbReference>
<reference evidence="7 8" key="1">
    <citation type="submission" date="2016-12" db="EMBL/GenBank/DDBJ databases">
        <title>Complete genome sequence of Thauera chlorobenzoica, a Betaproteobacterium degrading haloaromatics anaerobically to CO2 and halides.</title>
        <authorList>
            <person name="Goris T."/>
            <person name="Mergelsberg M."/>
            <person name="Boll M."/>
        </authorList>
    </citation>
    <scope>NUCLEOTIDE SEQUENCE [LARGE SCALE GENOMIC DNA]</scope>
    <source>
        <strain evidence="7 8">3CB1</strain>
    </source>
</reference>
<keyword evidence="7" id="KW-0449">Lipoprotein</keyword>
<evidence type="ECO:0000256" key="6">
    <source>
        <dbReference type="SAM" id="MobiDB-lite"/>
    </source>
</evidence>
<comment type="similarity">
    <text evidence="4 5">Belongs to the RlpA family.</text>
</comment>
<accession>A0A1H5YLW3</accession>
<gene>
    <name evidence="4" type="primary">rlpA</name>
    <name evidence="7" type="ORF">Tchl_0149</name>
</gene>
<dbReference type="Pfam" id="PF03330">
    <property type="entry name" value="DPBB_1"/>
    <property type="match status" value="1"/>
</dbReference>
<dbReference type="InterPro" id="IPR007730">
    <property type="entry name" value="SPOR-like_dom"/>
</dbReference>
<keyword evidence="3 4" id="KW-0961">Cell wall biogenesis/degradation</keyword>
<dbReference type="Pfam" id="PF05036">
    <property type="entry name" value="SPOR"/>
    <property type="match status" value="1"/>
</dbReference>
<evidence type="ECO:0000256" key="2">
    <source>
        <dbReference type="ARBA" id="ARBA00023239"/>
    </source>
</evidence>
<proteinExistence type="inferred from homology"/>
<dbReference type="HAMAP" id="MF_02071">
    <property type="entry name" value="RlpA"/>
    <property type="match status" value="1"/>
</dbReference>